<dbReference type="PANTHER" id="PTHR12526">
    <property type="entry name" value="GLYCOSYLTRANSFERASE"/>
    <property type="match status" value="1"/>
</dbReference>
<gene>
    <name evidence="1" type="ORF">KL771_27085</name>
</gene>
<keyword evidence="2" id="KW-1185">Reference proteome</keyword>
<dbReference type="CDD" id="cd03801">
    <property type="entry name" value="GT4_PimA-like"/>
    <property type="match status" value="1"/>
</dbReference>
<dbReference type="SUPFAM" id="SSF53756">
    <property type="entry name" value="UDP-Glycosyltransferase/glycogen phosphorylase"/>
    <property type="match status" value="1"/>
</dbReference>
<evidence type="ECO:0000313" key="1">
    <source>
        <dbReference type="EMBL" id="MBT9293155.1"/>
    </source>
</evidence>
<protein>
    <submittedName>
        <fullName evidence="1">Glycosyltransferase</fullName>
    </submittedName>
</protein>
<sequence length="599" mass="67267">MRMLFNKLRKSLKGARRNVLADHPAPNFDADAYLARYPDVAEADVDPWKHYVEFGILEGRIFTARVAAPGAVRPEDTEEIVKSKSHVSKTDQEMYTKILRSGYFDPDWYLENYPDVRLCGFGPLEHWCDYGVWEGRDPGPHFSTSWYWEQYPAIRNENPLLHYIEHGAAAYLVPAPPKGYLRTVNDLWSSVRHLDGELSLDRRLGFFKGVELVDGRPKNNRVLDALKTVVEKYPYAYDRMIFVPWLVRGGAELVASHFARAAAETFGPESVAVVMTDWDRPDARDWIANGVDVISLPGLFPKANLDERAQLIENILRIYRPKAVLNVNSPSFWEALKGRGRFLSVYTAVYACLFCRDYDDAGNPAGYADSHFRDSIAHLTHLYSDNERFLAELVRQYHLPTDLRAKMSAVRQPIHLASNSVHYLTSRKILWAGRLARQKNYAILPAITRAIPADATIEVWGDGPSEAVAALEKLAASNRKIVYRGAFSSFADLPLSEYAAFLYTALWDGIPNILLEAGSHDLPIIAPDIGGISELVDDTTGYLVKSGAPHDFALMVTAVLADPEAARTRAQAMARRLVRNHSWDGYVEAISGSGHFLEA</sequence>
<comment type="caution">
    <text evidence="1">The sequence shown here is derived from an EMBL/GenBank/DDBJ whole genome shotgun (WGS) entry which is preliminary data.</text>
</comment>
<dbReference type="Proteomes" id="UP000766595">
    <property type="component" value="Unassembled WGS sequence"/>
</dbReference>
<dbReference type="Pfam" id="PF13692">
    <property type="entry name" value="Glyco_trans_1_4"/>
    <property type="match status" value="1"/>
</dbReference>
<dbReference type="RefSeq" id="WP_261971654.1">
    <property type="nucleotide sequence ID" value="NZ_JAHHZF010000022.1"/>
</dbReference>
<reference evidence="1 2" key="1">
    <citation type="submission" date="2021-06" db="EMBL/GenBank/DDBJ databases">
        <authorList>
            <person name="Grouzdev D.S."/>
            <person name="Koziaeva V."/>
        </authorList>
    </citation>
    <scope>NUCLEOTIDE SEQUENCE [LARGE SCALE GENOMIC DNA]</scope>
    <source>
        <strain evidence="1 2">22</strain>
    </source>
</reference>
<proteinExistence type="predicted"/>
<organism evidence="1 2">
    <name type="scientific">Prosthecodimorpha staleyi</name>
    <dbReference type="NCBI Taxonomy" id="2840188"/>
    <lineage>
        <taxon>Bacteria</taxon>
        <taxon>Pseudomonadati</taxon>
        <taxon>Pseudomonadota</taxon>
        <taxon>Alphaproteobacteria</taxon>
        <taxon>Hyphomicrobiales</taxon>
        <taxon>Ancalomicrobiaceae</taxon>
        <taxon>Prosthecodimorpha</taxon>
    </lineage>
</organism>
<dbReference type="EMBL" id="JAHHZF010000022">
    <property type="protein sequence ID" value="MBT9293155.1"/>
    <property type="molecule type" value="Genomic_DNA"/>
</dbReference>
<dbReference type="AlphaFoldDB" id="A0A947D9C5"/>
<accession>A0A947D9C5</accession>
<evidence type="ECO:0000313" key="2">
    <source>
        <dbReference type="Proteomes" id="UP000766595"/>
    </source>
</evidence>
<dbReference type="Gene3D" id="3.40.50.2000">
    <property type="entry name" value="Glycogen Phosphorylase B"/>
    <property type="match status" value="1"/>
</dbReference>
<name>A0A947D9C5_9HYPH</name>
<dbReference type="PANTHER" id="PTHR12526:SF637">
    <property type="entry name" value="GLYCOSYLTRANSFERASE EPSF-RELATED"/>
    <property type="match status" value="1"/>
</dbReference>